<feature type="compositionally biased region" description="Polar residues" evidence="1">
    <location>
        <begin position="89"/>
        <end position="101"/>
    </location>
</feature>
<protein>
    <submittedName>
        <fullName evidence="3">Helix-turn-helix domain-containing protein</fullName>
    </submittedName>
</protein>
<dbReference type="SUPFAM" id="SSF46785">
    <property type="entry name" value="Winged helix' DNA-binding domain"/>
    <property type="match status" value="2"/>
</dbReference>
<evidence type="ECO:0000313" key="4">
    <source>
        <dbReference type="Proteomes" id="UP000509626"/>
    </source>
</evidence>
<feature type="compositionally biased region" description="Basic and acidic residues" evidence="1">
    <location>
        <begin position="177"/>
        <end position="189"/>
    </location>
</feature>
<dbReference type="PROSITE" id="PS50987">
    <property type="entry name" value="HTH_ARSR_2"/>
    <property type="match status" value="1"/>
</dbReference>
<feature type="domain" description="HTH arsR-type" evidence="2">
    <location>
        <begin position="358"/>
        <end position="453"/>
    </location>
</feature>
<feature type="region of interest" description="Disordered" evidence="1">
    <location>
        <begin position="164"/>
        <end position="233"/>
    </location>
</feature>
<evidence type="ECO:0000313" key="3">
    <source>
        <dbReference type="EMBL" id="QLG61280.1"/>
    </source>
</evidence>
<dbReference type="CDD" id="cd00090">
    <property type="entry name" value="HTH_ARSR"/>
    <property type="match status" value="2"/>
</dbReference>
<dbReference type="InterPro" id="IPR001845">
    <property type="entry name" value="HTH_ArsR_DNA-bd_dom"/>
</dbReference>
<dbReference type="OrthoDB" id="28610at2157"/>
<sequence>MDPPTPRLALACALSLLLLSTGLAVADATPGDPSGVVDEPANEPVEASDETAGTVDGATNETVETTNATAEESDGAANDTTGTLDEPSNETVEASDETTGTVEDAVDGTTDETLKETTNATVEGIDDAGERPEETVDGATDELDGTVEAASDALLGTVDRAPDALHGPVAEAGDGVHWAESRRTAEHESSGWIPGSGTSRREPRGDERVPDEESDHGHTAGADTGGEFPASGSGGGPAAGLLAVVVLSAAAGGTANALALSGTLWPQAERIALRIPPADVTRPWRYVLALRFSRHDGSDPLDHERRRAIHDAIADAPGVYLSELGERSDLSLSSVRHHLRVLERENLIRTEKVRGKRRFYPIDVDGTALVAALSDAAVRRLLETLAALGEARNDRLADELDRSPSTISHHLTSLEEDGLVVREQAGRATVNRLPATVMNALGGTATDGGEPATARDRTTES</sequence>
<accession>A0A7D5QAU7</accession>
<feature type="region of interest" description="Disordered" evidence="1">
    <location>
        <begin position="440"/>
        <end position="461"/>
    </location>
</feature>
<dbReference type="Gene3D" id="1.10.10.10">
    <property type="entry name" value="Winged helix-like DNA-binding domain superfamily/Winged helix DNA-binding domain"/>
    <property type="match status" value="2"/>
</dbReference>
<dbReference type="GO" id="GO:0003700">
    <property type="term" value="F:DNA-binding transcription factor activity"/>
    <property type="evidence" value="ECO:0007669"/>
    <property type="project" value="InterPro"/>
</dbReference>
<feature type="region of interest" description="Disordered" evidence="1">
    <location>
        <begin position="30"/>
        <end position="142"/>
    </location>
</feature>
<dbReference type="PANTHER" id="PTHR36216">
    <property type="entry name" value="TRANSCRIPTIONAL REGULATOR, TRMB"/>
    <property type="match status" value="1"/>
</dbReference>
<dbReference type="PANTHER" id="PTHR36216:SF1">
    <property type="entry name" value="HTH ARSR-TYPE DOMAIN-CONTAINING PROTEIN"/>
    <property type="match status" value="1"/>
</dbReference>
<dbReference type="Proteomes" id="UP000509626">
    <property type="component" value="Chromosome"/>
</dbReference>
<gene>
    <name evidence="3" type="ORF">HUG12_05840</name>
</gene>
<dbReference type="SMART" id="SM00418">
    <property type="entry name" value="HTH_ARSR"/>
    <property type="match status" value="2"/>
</dbReference>
<feature type="compositionally biased region" description="Low complexity" evidence="1">
    <location>
        <begin position="58"/>
        <end position="70"/>
    </location>
</feature>
<dbReference type="InterPro" id="IPR011991">
    <property type="entry name" value="ArsR-like_HTH"/>
</dbReference>
<proteinExistence type="predicted"/>
<reference evidence="3 4" key="1">
    <citation type="submission" date="2020-06" db="EMBL/GenBank/DDBJ databases">
        <title>NJ-3-1, isolated from saline soil.</title>
        <authorList>
            <person name="Cui H.L."/>
            <person name="Shi X."/>
        </authorList>
    </citation>
    <scope>NUCLEOTIDE SEQUENCE [LARGE SCALE GENOMIC DNA]</scope>
    <source>
        <strain evidence="3 4">NJ-3-1</strain>
    </source>
</reference>
<name>A0A7D5QAU7_9EURY</name>
<evidence type="ECO:0000256" key="1">
    <source>
        <dbReference type="SAM" id="MobiDB-lite"/>
    </source>
</evidence>
<dbReference type="KEGG" id="halu:HUG12_05840"/>
<dbReference type="Pfam" id="PF24266">
    <property type="entry name" value="HTH_HVO_0163_N"/>
    <property type="match status" value="1"/>
</dbReference>
<dbReference type="RefSeq" id="WP_179267865.1">
    <property type="nucleotide sequence ID" value="NZ_CP058579.1"/>
</dbReference>
<dbReference type="Pfam" id="PF01022">
    <property type="entry name" value="HTH_5"/>
    <property type="match status" value="1"/>
</dbReference>
<dbReference type="InterPro" id="IPR036388">
    <property type="entry name" value="WH-like_DNA-bd_sf"/>
</dbReference>
<dbReference type="AlphaFoldDB" id="A0A7D5QAU7"/>
<organism evidence="3 4">
    <name type="scientific">Halorarum salinum</name>
    <dbReference type="NCBI Taxonomy" id="2743089"/>
    <lineage>
        <taxon>Archaea</taxon>
        <taxon>Methanobacteriati</taxon>
        <taxon>Methanobacteriota</taxon>
        <taxon>Stenosarchaea group</taxon>
        <taxon>Halobacteria</taxon>
        <taxon>Halobacteriales</taxon>
        <taxon>Haloferacaceae</taxon>
        <taxon>Halorarum</taxon>
    </lineage>
</organism>
<dbReference type="EMBL" id="CP058579">
    <property type="protein sequence ID" value="QLG61280.1"/>
    <property type="molecule type" value="Genomic_DNA"/>
</dbReference>
<keyword evidence="4" id="KW-1185">Reference proteome</keyword>
<dbReference type="InterPro" id="IPR036390">
    <property type="entry name" value="WH_DNA-bd_sf"/>
</dbReference>
<dbReference type="InterPro" id="IPR056504">
    <property type="entry name" value="HTH_HVO_0163_N"/>
</dbReference>
<feature type="compositionally biased region" description="Basic and acidic residues" evidence="1">
    <location>
        <begin position="199"/>
        <end position="208"/>
    </location>
</feature>
<evidence type="ECO:0000259" key="2">
    <source>
        <dbReference type="PROSITE" id="PS50987"/>
    </source>
</evidence>
<dbReference type="GeneID" id="56036961"/>